<keyword evidence="1" id="KW-0812">Transmembrane</keyword>
<keyword evidence="3" id="KW-1185">Reference proteome</keyword>
<proteinExistence type="predicted"/>
<sequence>MRSQKQRAEDNRLRRKVWLAMLAGCGLFWGCLLWWLFG</sequence>
<accession>A0A2N5EGJ2</accession>
<dbReference type="EMBL" id="PJZF01000001">
    <property type="protein sequence ID" value="PLR41663.1"/>
    <property type="molecule type" value="Genomic_DNA"/>
</dbReference>
<dbReference type="InterPro" id="IPR047744">
    <property type="entry name" value="YmiA_put-like"/>
</dbReference>
<dbReference type="Proteomes" id="UP000234240">
    <property type="component" value="Unassembled WGS sequence"/>
</dbReference>
<dbReference type="RefSeq" id="WP_101814512.1">
    <property type="nucleotide sequence ID" value="NZ_PJZF01000001.1"/>
</dbReference>
<name>A0A2N5EGJ2_9GAMM</name>
<dbReference type="AlphaFoldDB" id="A0A2N5EGJ2"/>
<comment type="caution">
    <text evidence="2">The sequence shown here is derived from an EMBL/GenBank/DDBJ whole genome shotgun (WGS) entry which is preliminary data.</text>
</comment>
<dbReference type="Pfam" id="PF22868">
    <property type="entry name" value="YmiA-like"/>
    <property type="match status" value="1"/>
</dbReference>
<evidence type="ECO:0000313" key="3">
    <source>
        <dbReference type="Proteomes" id="UP000234240"/>
    </source>
</evidence>
<feature type="transmembrane region" description="Helical" evidence="1">
    <location>
        <begin position="16"/>
        <end position="37"/>
    </location>
</feature>
<reference evidence="2 3" key="1">
    <citation type="submission" date="2017-12" db="EMBL/GenBank/DDBJ databases">
        <title>Characterization of six clinical isolates of Enterochimera gen. nov., a novel genus of the Yersiniaciae family and the three species Enterochimera arupensis sp. nov., Enterochimera coloradensis sp. nov, and Enterochimera californica sp. nov.</title>
        <authorList>
            <person name="Rossi A."/>
            <person name="Fisher M."/>
        </authorList>
    </citation>
    <scope>NUCLEOTIDE SEQUENCE [LARGE SCALE GENOMIC DNA]</scope>
    <source>
        <strain evidence="3">2015-Iso6</strain>
    </source>
</reference>
<protein>
    <submittedName>
        <fullName evidence="2">YmiA family putative membrane protein</fullName>
    </submittedName>
</protein>
<gene>
    <name evidence="2" type="ORF">CYR55_02210</name>
</gene>
<organism evidence="2 3">
    <name type="scientific">Chimaeribacter californicus</name>
    <dbReference type="NCBI Taxonomy" id="2060067"/>
    <lineage>
        <taxon>Bacteria</taxon>
        <taxon>Pseudomonadati</taxon>
        <taxon>Pseudomonadota</taxon>
        <taxon>Gammaproteobacteria</taxon>
        <taxon>Enterobacterales</taxon>
        <taxon>Yersiniaceae</taxon>
        <taxon>Chimaeribacter</taxon>
    </lineage>
</organism>
<evidence type="ECO:0000256" key="1">
    <source>
        <dbReference type="SAM" id="Phobius"/>
    </source>
</evidence>
<keyword evidence="1" id="KW-1133">Transmembrane helix</keyword>
<keyword evidence="1" id="KW-0472">Membrane</keyword>
<dbReference type="NCBIfam" id="NF000536">
    <property type="entry name" value="YmiA"/>
    <property type="match status" value="1"/>
</dbReference>
<evidence type="ECO:0000313" key="2">
    <source>
        <dbReference type="EMBL" id="PLR41663.1"/>
    </source>
</evidence>